<dbReference type="RefSeq" id="WP_088620228.1">
    <property type="nucleotide sequence ID" value="NZ_CP022129.1"/>
</dbReference>
<reference evidence="2 3" key="1">
    <citation type="submission" date="2017-06" db="EMBL/GenBank/DDBJ databases">
        <title>Genome Sequencing of the methanotroph Methylovulum psychrotolerants str. HV10-M2 isolated from a high-altitude environment.</title>
        <authorList>
            <person name="Mateos-Rivera A."/>
        </authorList>
    </citation>
    <scope>NUCLEOTIDE SEQUENCE [LARGE SCALE GENOMIC DNA]</scope>
    <source>
        <strain evidence="2 3">HV10_M2</strain>
    </source>
</reference>
<evidence type="ECO:0000313" key="3">
    <source>
        <dbReference type="Proteomes" id="UP000197019"/>
    </source>
</evidence>
<accession>A0A1Z4C1E0</accession>
<feature type="transmembrane region" description="Helical" evidence="1">
    <location>
        <begin position="51"/>
        <end position="67"/>
    </location>
</feature>
<proteinExistence type="predicted"/>
<organism evidence="2 3">
    <name type="scientific">Methylovulum psychrotolerans</name>
    <dbReference type="NCBI Taxonomy" id="1704499"/>
    <lineage>
        <taxon>Bacteria</taxon>
        <taxon>Pseudomonadati</taxon>
        <taxon>Pseudomonadota</taxon>
        <taxon>Gammaproteobacteria</taxon>
        <taxon>Methylococcales</taxon>
        <taxon>Methylococcaceae</taxon>
        <taxon>Methylovulum</taxon>
    </lineage>
</organism>
<dbReference type="Proteomes" id="UP000197019">
    <property type="component" value="Chromosome"/>
</dbReference>
<evidence type="ECO:0008006" key="4">
    <source>
        <dbReference type="Google" id="ProtNLM"/>
    </source>
</evidence>
<dbReference type="AlphaFoldDB" id="A0A1Z4C1E0"/>
<keyword evidence="1" id="KW-0812">Transmembrane</keyword>
<keyword evidence="1" id="KW-0472">Membrane</keyword>
<feature type="transmembrane region" description="Helical" evidence="1">
    <location>
        <begin position="154"/>
        <end position="182"/>
    </location>
</feature>
<name>A0A1Z4C1E0_9GAMM</name>
<dbReference type="KEGG" id="mpsy:CEK71_15510"/>
<gene>
    <name evidence="2" type="ORF">CEK71_15510</name>
</gene>
<feature type="transmembrane region" description="Helical" evidence="1">
    <location>
        <begin position="110"/>
        <end position="134"/>
    </location>
</feature>
<sequence length="188" mass="20134">MKLTMNNTAILPLLALMAATRVHHFGSAWSLPDASLAVFFLAGLYVSQRAWLAGLLLAAGLLDYLAINQFNVSDWCMSPAYGFLIPTYAVMWLAGRYCRLFMAVGQQGWLLLMALAAASATVAFVISNGSFFLFSGRYADMPMVDYSLSVSQYFPAYVGAAVAYAVAGFAVVKAVGVLMAAVGQEKAV</sequence>
<dbReference type="EMBL" id="CP022129">
    <property type="protein sequence ID" value="ASF47356.1"/>
    <property type="molecule type" value="Genomic_DNA"/>
</dbReference>
<dbReference type="OrthoDB" id="9787530at2"/>
<keyword evidence="3" id="KW-1185">Reference proteome</keyword>
<feature type="transmembrane region" description="Helical" evidence="1">
    <location>
        <begin position="79"/>
        <end position="98"/>
    </location>
</feature>
<evidence type="ECO:0000256" key="1">
    <source>
        <dbReference type="SAM" id="Phobius"/>
    </source>
</evidence>
<keyword evidence="1" id="KW-1133">Transmembrane helix</keyword>
<evidence type="ECO:0000313" key="2">
    <source>
        <dbReference type="EMBL" id="ASF47356.1"/>
    </source>
</evidence>
<protein>
    <recommendedName>
        <fullName evidence="4">Cobalamin ABC transporter</fullName>
    </recommendedName>
</protein>